<name>A0A2P5GJK5_9ENTR</name>
<evidence type="ECO:0000313" key="1">
    <source>
        <dbReference type="EMBL" id="POP43969.1"/>
    </source>
</evidence>
<dbReference type="Proteomes" id="UP000247005">
    <property type="component" value="Unassembled WGS sequence"/>
</dbReference>
<evidence type="ECO:0000313" key="2">
    <source>
        <dbReference type="Proteomes" id="UP000247005"/>
    </source>
</evidence>
<organism evidence="1 2">
    <name type="scientific">Superficieibacter electus</name>
    <dbReference type="NCBI Taxonomy" id="2022662"/>
    <lineage>
        <taxon>Bacteria</taxon>
        <taxon>Pseudomonadati</taxon>
        <taxon>Pseudomonadota</taxon>
        <taxon>Gammaproteobacteria</taxon>
        <taxon>Enterobacterales</taxon>
        <taxon>Enterobacteriaceae</taxon>
        <taxon>Superficieibacter</taxon>
    </lineage>
</organism>
<dbReference type="EMBL" id="PQGD01000022">
    <property type="protein sequence ID" value="POP43969.1"/>
    <property type="molecule type" value="Genomic_DNA"/>
</dbReference>
<gene>
    <name evidence="1" type="ORF">CHU32_22465</name>
</gene>
<accession>A0A2P5GJK5</accession>
<proteinExistence type="predicted"/>
<sequence>MFRDFRIMETLTAVRSQKLPQDNLHQEIVEQYELDKTATILNIVRNERKNKLTLSCNAGDSL</sequence>
<comment type="caution">
    <text evidence="1">The sequence shown here is derived from an EMBL/GenBank/DDBJ whole genome shotgun (WGS) entry which is preliminary data.</text>
</comment>
<protein>
    <submittedName>
        <fullName evidence="1">Uncharacterized protein</fullName>
    </submittedName>
</protein>
<dbReference type="AlphaFoldDB" id="A0A2P5GJK5"/>
<reference evidence="1 2" key="1">
    <citation type="submission" date="2018-01" db="EMBL/GenBank/DDBJ databases">
        <title>Superficieibacter electus gen. nov., sp. nov., an extended-spectrum beta-lactamase possessing member of the Enterobacteriaceae family, isolated from intensive care unit surfaces.</title>
        <authorList>
            <person name="Potter R.F."/>
            <person name="D'Souza A.W."/>
        </authorList>
    </citation>
    <scope>NUCLEOTIDE SEQUENCE [LARGE SCALE GENOMIC DNA]</scope>
    <source>
        <strain evidence="1 2">BP-1</strain>
    </source>
</reference>